<dbReference type="InterPro" id="IPR045185">
    <property type="entry name" value="PUB22/23/24-like"/>
</dbReference>
<dbReference type="InterPro" id="IPR013083">
    <property type="entry name" value="Znf_RING/FYVE/PHD"/>
</dbReference>
<evidence type="ECO:0000256" key="4">
    <source>
        <dbReference type="ARBA" id="ARBA00022786"/>
    </source>
</evidence>
<dbReference type="UniPathway" id="UPA00143"/>
<protein>
    <recommendedName>
        <fullName evidence="5 6">U-box domain-containing protein</fullName>
        <ecNumber evidence="5">2.3.2.27</ecNumber>
    </recommendedName>
    <alternativeName>
        <fullName evidence="5">RING-type E3 ubiquitin transferase PUB</fullName>
    </alternativeName>
</protein>
<dbReference type="Proteomes" id="UP000030645">
    <property type="component" value="Unassembled WGS sequence"/>
</dbReference>
<dbReference type="OrthoDB" id="10064100at2759"/>
<comment type="pathway">
    <text evidence="2 5">Protein modification; protein ubiquitination.</text>
</comment>
<dbReference type="EC" id="2.3.2.27" evidence="5"/>
<dbReference type="STRING" id="981085.W9RFU0"/>
<evidence type="ECO:0000313" key="7">
    <source>
        <dbReference type="EMBL" id="EXB70676.1"/>
    </source>
</evidence>
<dbReference type="SMART" id="SM00504">
    <property type="entry name" value="Ubox"/>
    <property type="match status" value="1"/>
</dbReference>
<proteinExistence type="predicted"/>
<sequence>MDFPPDHFLCPISHELMKDPVTIITGVTYDRKNIEKWFFSYNKKTCPATMQTISDFQPTPNHTLKRLILSWQKSKSSSVSSSTSSTKHGEILDLLATIDSSPFKVSSLKKLRSIIEIGDETKTDLIHSDGIEVLIRILVQILVSDVSDFITFRACEESLAVLHQLPLCDEGKMFDLLSKRESIKSMAIMLQRASAETRLHTLSILRNMAKTELDWSFVIQDQGVDFFKSLLELVSDEVCAKASSSALEVLIEILSRSKKSRLRAIEAGAVCVLVELLPDANRPQKCEKILLLIKLLCECAEGRLALVEHGIGMAAVSKKMLWVSGAATKAAVKVLWLVCNFHPTEKVLEEMLVCGTVKKLLALLHMDERSSTKDKVVKIFKLHGNSWKKYPCFPVDFKHYLGL</sequence>
<dbReference type="Pfam" id="PF04564">
    <property type="entry name" value="U-box"/>
    <property type="match status" value="1"/>
</dbReference>
<evidence type="ECO:0000256" key="2">
    <source>
        <dbReference type="ARBA" id="ARBA00004906"/>
    </source>
</evidence>
<dbReference type="CDD" id="cd16664">
    <property type="entry name" value="RING-Ubox_PUB"/>
    <property type="match status" value="1"/>
</dbReference>
<dbReference type="Gene3D" id="3.30.40.10">
    <property type="entry name" value="Zinc/RING finger domain, C3HC4 (zinc finger)"/>
    <property type="match status" value="1"/>
</dbReference>
<dbReference type="GO" id="GO:0061630">
    <property type="term" value="F:ubiquitin protein ligase activity"/>
    <property type="evidence" value="ECO:0007669"/>
    <property type="project" value="UniProtKB-UniRule"/>
</dbReference>
<keyword evidence="3 5" id="KW-0808">Transferase</keyword>
<dbReference type="InterPro" id="IPR045210">
    <property type="entry name" value="RING-Ubox_PUB"/>
</dbReference>
<comment type="catalytic activity">
    <reaction evidence="1 5">
        <text>S-ubiquitinyl-[E2 ubiquitin-conjugating enzyme]-L-cysteine + [acceptor protein]-L-lysine = [E2 ubiquitin-conjugating enzyme]-L-cysteine + N(6)-ubiquitinyl-[acceptor protein]-L-lysine.</text>
        <dbReference type="EC" id="2.3.2.27"/>
    </reaction>
</comment>
<organism evidence="7 8">
    <name type="scientific">Morus notabilis</name>
    <dbReference type="NCBI Taxonomy" id="981085"/>
    <lineage>
        <taxon>Eukaryota</taxon>
        <taxon>Viridiplantae</taxon>
        <taxon>Streptophyta</taxon>
        <taxon>Embryophyta</taxon>
        <taxon>Tracheophyta</taxon>
        <taxon>Spermatophyta</taxon>
        <taxon>Magnoliopsida</taxon>
        <taxon>eudicotyledons</taxon>
        <taxon>Gunneridae</taxon>
        <taxon>Pentapetalae</taxon>
        <taxon>rosids</taxon>
        <taxon>fabids</taxon>
        <taxon>Rosales</taxon>
        <taxon>Moraceae</taxon>
        <taxon>Moreae</taxon>
        <taxon>Morus</taxon>
    </lineage>
</organism>
<dbReference type="SUPFAM" id="SSF48371">
    <property type="entry name" value="ARM repeat"/>
    <property type="match status" value="1"/>
</dbReference>
<reference evidence="8" key="1">
    <citation type="submission" date="2013-01" db="EMBL/GenBank/DDBJ databases">
        <title>Draft Genome Sequence of a Mulberry Tree, Morus notabilis C.K. Schneid.</title>
        <authorList>
            <person name="He N."/>
            <person name="Zhao S."/>
        </authorList>
    </citation>
    <scope>NUCLEOTIDE SEQUENCE</scope>
</reference>
<evidence type="ECO:0000313" key="8">
    <source>
        <dbReference type="Proteomes" id="UP000030645"/>
    </source>
</evidence>
<evidence type="ECO:0000256" key="5">
    <source>
        <dbReference type="RuleBase" id="RU369093"/>
    </source>
</evidence>
<comment type="function">
    <text evidence="5">Functions as an E3 ubiquitin ligase.</text>
</comment>
<dbReference type="KEGG" id="mnt:21406615"/>
<dbReference type="Pfam" id="PF25598">
    <property type="entry name" value="ARM_PUB"/>
    <property type="match status" value="1"/>
</dbReference>
<dbReference type="InterPro" id="IPR011989">
    <property type="entry name" value="ARM-like"/>
</dbReference>
<accession>W9RFU0</accession>
<dbReference type="PANTHER" id="PTHR22849">
    <property type="entry name" value="WDSAM1 PROTEIN"/>
    <property type="match status" value="1"/>
</dbReference>
<dbReference type="InterPro" id="IPR003613">
    <property type="entry name" value="Ubox_domain"/>
</dbReference>
<evidence type="ECO:0000256" key="1">
    <source>
        <dbReference type="ARBA" id="ARBA00000900"/>
    </source>
</evidence>
<dbReference type="InterPro" id="IPR058678">
    <property type="entry name" value="ARM_PUB"/>
</dbReference>
<dbReference type="InterPro" id="IPR016024">
    <property type="entry name" value="ARM-type_fold"/>
</dbReference>
<dbReference type="PROSITE" id="PS51698">
    <property type="entry name" value="U_BOX"/>
    <property type="match status" value="1"/>
</dbReference>
<dbReference type="AlphaFoldDB" id="W9RFU0"/>
<name>W9RFU0_9ROSA</name>
<keyword evidence="8" id="KW-1185">Reference proteome</keyword>
<dbReference type="eggNOG" id="ENOG502QTKN">
    <property type="taxonomic scope" value="Eukaryota"/>
</dbReference>
<dbReference type="EMBL" id="KE344611">
    <property type="protein sequence ID" value="EXB70676.1"/>
    <property type="molecule type" value="Genomic_DNA"/>
</dbReference>
<dbReference type="GO" id="GO:0016567">
    <property type="term" value="P:protein ubiquitination"/>
    <property type="evidence" value="ECO:0007669"/>
    <property type="project" value="UniProtKB-UniRule"/>
</dbReference>
<dbReference type="PANTHER" id="PTHR22849:SF23">
    <property type="entry name" value="U-BOX DOMAIN-CONTAINING PROTEIN"/>
    <property type="match status" value="1"/>
</dbReference>
<feature type="domain" description="U-box" evidence="6">
    <location>
        <begin position="3"/>
        <end position="78"/>
    </location>
</feature>
<gene>
    <name evidence="7" type="ORF">L484_023862</name>
</gene>
<evidence type="ECO:0000256" key="3">
    <source>
        <dbReference type="ARBA" id="ARBA00022679"/>
    </source>
</evidence>
<dbReference type="SUPFAM" id="SSF57850">
    <property type="entry name" value="RING/U-box"/>
    <property type="match status" value="1"/>
</dbReference>
<dbReference type="Gene3D" id="1.25.10.10">
    <property type="entry name" value="Leucine-rich Repeat Variant"/>
    <property type="match status" value="1"/>
</dbReference>
<keyword evidence="4 5" id="KW-0833">Ubl conjugation pathway</keyword>
<evidence type="ECO:0000259" key="6">
    <source>
        <dbReference type="PROSITE" id="PS51698"/>
    </source>
</evidence>